<gene>
    <name evidence="2" type="ORF">CUMW_278970</name>
    <name evidence="3" type="ORF">CUMW_278980</name>
</gene>
<dbReference type="Proteomes" id="UP000236630">
    <property type="component" value="Unassembled WGS sequence"/>
</dbReference>
<accession>A0A2H5N6T3</accession>
<protein>
    <submittedName>
        <fullName evidence="2">Uncharacterized protein</fullName>
    </submittedName>
</protein>
<evidence type="ECO:0000313" key="2">
    <source>
        <dbReference type="EMBL" id="GAY35944.1"/>
    </source>
</evidence>
<organism evidence="2 4">
    <name type="scientific">Citrus unshiu</name>
    <name type="common">Satsuma mandarin</name>
    <name type="synonym">Citrus nobilis var. unshiu</name>
    <dbReference type="NCBI Taxonomy" id="55188"/>
    <lineage>
        <taxon>Eukaryota</taxon>
        <taxon>Viridiplantae</taxon>
        <taxon>Streptophyta</taxon>
        <taxon>Embryophyta</taxon>
        <taxon>Tracheophyta</taxon>
        <taxon>Spermatophyta</taxon>
        <taxon>Magnoliopsida</taxon>
        <taxon>eudicotyledons</taxon>
        <taxon>Gunneridae</taxon>
        <taxon>Pentapetalae</taxon>
        <taxon>rosids</taxon>
        <taxon>malvids</taxon>
        <taxon>Sapindales</taxon>
        <taxon>Rutaceae</taxon>
        <taxon>Aurantioideae</taxon>
        <taxon>Citrus</taxon>
    </lineage>
</organism>
<feature type="region of interest" description="Disordered" evidence="1">
    <location>
        <begin position="1"/>
        <end position="20"/>
    </location>
</feature>
<dbReference type="EMBL" id="BDQV01002072">
    <property type="protein sequence ID" value="GAY35944.1"/>
    <property type="molecule type" value="Genomic_DNA"/>
</dbReference>
<dbReference type="EMBL" id="BDQV01002072">
    <property type="protein sequence ID" value="GAY35942.1"/>
    <property type="molecule type" value="Genomic_DNA"/>
</dbReference>
<keyword evidence="4" id="KW-1185">Reference proteome</keyword>
<proteinExistence type="predicted"/>
<evidence type="ECO:0000313" key="3">
    <source>
        <dbReference type="EMBL" id="GAY35950.1"/>
    </source>
</evidence>
<dbReference type="EMBL" id="BDQV01002072">
    <property type="protein sequence ID" value="GAY35950.1"/>
    <property type="molecule type" value="Genomic_DNA"/>
</dbReference>
<dbReference type="AlphaFoldDB" id="A0A2H5N6T3"/>
<dbReference type="EMBL" id="BDQV01002072">
    <property type="protein sequence ID" value="GAY35948.1"/>
    <property type="molecule type" value="Genomic_DNA"/>
</dbReference>
<evidence type="ECO:0000313" key="4">
    <source>
        <dbReference type="Proteomes" id="UP000236630"/>
    </source>
</evidence>
<sequence length="68" mass="6989">MDVSHFGYYSTNPSVKSSSSSSLALSVNGLRRPAPSVQHEGNGLCVNGIHGMNSLSSAKLILSSQPGA</sequence>
<name>A0A2H5N6T3_CITUN</name>
<dbReference type="EMBL" id="BDQV01002072">
    <property type="protein sequence ID" value="GAY35946.1"/>
    <property type="molecule type" value="Genomic_DNA"/>
</dbReference>
<evidence type="ECO:0000256" key="1">
    <source>
        <dbReference type="SAM" id="MobiDB-lite"/>
    </source>
</evidence>
<reference evidence="2 4" key="1">
    <citation type="journal article" date="2017" name="Front. Genet.">
        <title>Draft sequencing of the heterozygous diploid genome of Satsuma (Citrus unshiu Marc.) using a hybrid assembly approach.</title>
        <authorList>
            <person name="Shimizu T."/>
            <person name="Tanizawa Y."/>
            <person name="Mochizuki T."/>
            <person name="Nagasaki H."/>
            <person name="Yoshioka T."/>
            <person name="Toyoda A."/>
            <person name="Fujiyama A."/>
            <person name="Kaminuma E."/>
            <person name="Nakamura Y."/>
        </authorList>
    </citation>
    <scope>NUCLEOTIDE SEQUENCE [LARGE SCALE GENOMIC DNA]</scope>
    <source>
        <strain evidence="4">cv. Miyagawa wase</strain>
    </source>
</reference>
<comment type="caution">
    <text evidence="2">The sequence shown here is derived from an EMBL/GenBank/DDBJ whole genome shotgun (WGS) entry which is preliminary data.</text>
</comment>